<reference evidence="1" key="2">
    <citation type="submission" date="2023-01" db="EMBL/GenBank/DDBJ databases">
        <title>Draft genome sequence of Portibacter lacus strain NBRC 108769.</title>
        <authorList>
            <person name="Sun Q."/>
            <person name="Mori K."/>
        </authorList>
    </citation>
    <scope>NUCLEOTIDE SEQUENCE</scope>
    <source>
        <strain evidence="1">NBRC 108769</strain>
    </source>
</reference>
<accession>A0AA37WGM1</accession>
<reference evidence="1" key="1">
    <citation type="journal article" date="2014" name="Int. J. Syst. Evol. Microbiol.">
        <title>Complete genome sequence of Corynebacterium casei LMG S-19264T (=DSM 44701T), isolated from a smear-ripened cheese.</title>
        <authorList>
            <consortium name="US DOE Joint Genome Institute (JGI-PGF)"/>
            <person name="Walter F."/>
            <person name="Albersmeier A."/>
            <person name="Kalinowski J."/>
            <person name="Ruckert C."/>
        </authorList>
    </citation>
    <scope>NUCLEOTIDE SEQUENCE</scope>
    <source>
        <strain evidence="1">NBRC 108769</strain>
    </source>
</reference>
<dbReference type="RefSeq" id="WP_235293826.1">
    <property type="nucleotide sequence ID" value="NZ_BSOH01000020.1"/>
</dbReference>
<gene>
    <name evidence="1" type="ORF">GCM10007940_30800</name>
</gene>
<organism evidence="1 2">
    <name type="scientific">Portibacter lacus</name>
    <dbReference type="NCBI Taxonomy" id="1099794"/>
    <lineage>
        <taxon>Bacteria</taxon>
        <taxon>Pseudomonadati</taxon>
        <taxon>Bacteroidota</taxon>
        <taxon>Saprospiria</taxon>
        <taxon>Saprospirales</taxon>
        <taxon>Haliscomenobacteraceae</taxon>
        <taxon>Portibacter</taxon>
    </lineage>
</organism>
<sequence>MKNYRFVIAFVTILICSSILFGQNKIGISHESSIFFNDPFTLAIYYDKPLKTRNQRFILYTHQFRWEETNSDHIPEFEEYQHEWRMGFKYAINIIPARYRLMFFLTSGLEVANYESQSLYLPWLTNDWQRMNAKIKSINFSNGINLEYRIPIFKNTECIIGYAHYVLIAELGEEKILLDDKIYREGSRKGFRFTSENAFRVGVQYRLD</sequence>
<keyword evidence="2" id="KW-1185">Reference proteome</keyword>
<name>A0AA37WGM1_9BACT</name>
<evidence type="ECO:0000313" key="2">
    <source>
        <dbReference type="Proteomes" id="UP001156666"/>
    </source>
</evidence>
<dbReference type="AlphaFoldDB" id="A0AA37WGM1"/>
<dbReference type="EMBL" id="BSOH01000020">
    <property type="protein sequence ID" value="GLR18464.1"/>
    <property type="molecule type" value="Genomic_DNA"/>
</dbReference>
<proteinExistence type="predicted"/>
<comment type="caution">
    <text evidence="1">The sequence shown here is derived from an EMBL/GenBank/DDBJ whole genome shotgun (WGS) entry which is preliminary data.</text>
</comment>
<dbReference type="Proteomes" id="UP001156666">
    <property type="component" value="Unassembled WGS sequence"/>
</dbReference>
<evidence type="ECO:0000313" key="1">
    <source>
        <dbReference type="EMBL" id="GLR18464.1"/>
    </source>
</evidence>
<protein>
    <submittedName>
        <fullName evidence="1">Uncharacterized protein</fullName>
    </submittedName>
</protein>